<dbReference type="AlphaFoldDB" id="A0A085W402"/>
<dbReference type="OrthoDB" id="5509417at2"/>
<organism evidence="1 2">
    <name type="scientific">Hyalangium minutum</name>
    <dbReference type="NCBI Taxonomy" id="394096"/>
    <lineage>
        <taxon>Bacteria</taxon>
        <taxon>Pseudomonadati</taxon>
        <taxon>Myxococcota</taxon>
        <taxon>Myxococcia</taxon>
        <taxon>Myxococcales</taxon>
        <taxon>Cystobacterineae</taxon>
        <taxon>Archangiaceae</taxon>
        <taxon>Hyalangium</taxon>
    </lineage>
</organism>
<comment type="caution">
    <text evidence="1">The sequence shown here is derived from an EMBL/GenBank/DDBJ whole genome shotgun (WGS) entry which is preliminary data.</text>
</comment>
<dbReference type="EMBL" id="JMCB01000022">
    <property type="protein sequence ID" value="KFE62415.1"/>
    <property type="molecule type" value="Genomic_DNA"/>
</dbReference>
<protein>
    <submittedName>
        <fullName evidence="1">Uncharacterized protein</fullName>
    </submittedName>
</protein>
<dbReference type="Proteomes" id="UP000028725">
    <property type="component" value="Unassembled WGS sequence"/>
</dbReference>
<accession>A0A085W402</accession>
<gene>
    <name evidence="1" type="ORF">DB31_4125</name>
</gene>
<dbReference type="RefSeq" id="WP_157232375.1">
    <property type="nucleotide sequence ID" value="NZ_JMCB01000022.1"/>
</dbReference>
<proteinExistence type="predicted"/>
<evidence type="ECO:0000313" key="2">
    <source>
        <dbReference type="Proteomes" id="UP000028725"/>
    </source>
</evidence>
<keyword evidence="2" id="KW-1185">Reference proteome</keyword>
<evidence type="ECO:0000313" key="1">
    <source>
        <dbReference type="EMBL" id="KFE62415.1"/>
    </source>
</evidence>
<dbReference type="PATRIC" id="fig|394096.3.peg.7859"/>
<name>A0A085W402_9BACT</name>
<reference evidence="1 2" key="1">
    <citation type="submission" date="2014-04" db="EMBL/GenBank/DDBJ databases">
        <title>Genome assembly of Hyalangium minutum DSM 14724.</title>
        <authorList>
            <person name="Sharma G."/>
            <person name="Subramanian S."/>
        </authorList>
    </citation>
    <scope>NUCLEOTIDE SEQUENCE [LARGE SCALE GENOMIC DNA]</scope>
    <source>
        <strain evidence="1 2">DSM 14724</strain>
    </source>
</reference>
<sequence>MFRGNIEGGEGEAFAEIATELVGTDTWVLRTCSKDPTPELADDEQTLCLRIYLDPAALSAVSAPATLPIHGEAQVAVATSSTPATFTAGSGHSPVVTTAWASVVCYSLGRREPLAQQLEGRLELEHNAGGRLAGRVVLSLQGEMRVAQCKNFTSADFDYRFDVTHL</sequence>